<dbReference type="AlphaFoldDB" id="A0A2G5K8Y9"/>
<keyword evidence="2" id="KW-1185">Reference proteome</keyword>
<evidence type="ECO:0000313" key="2">
    <source>
        <dbReference type="Proteomes" id="UP000231516"/>
    </source>
</evidence>
<sequence length="262" mass="29689">MTIDFQNICQSQLSLSPWAEQRLSRLPGMNPLEPADWLLVDDAFDQQMAYADHLLDKKRDAVFAMENIASDAAAELLDMVIASLHARPDYQITDQTVTRPDGVVIARNDDHPLITARRLVQQDFCLMGKAGDEHVLQGAALCFPASWTLSEKIGKPMSRIHVPVPAFNDDIARRVQRMFDTMRDGRALWRANWLVYADPDLHQPRSENAPHRPAPIGQGWMRVERQSLRFLPQTGTTVFGIHTIVVPMNKLSQEQRETLTTL</sequence>
<accession>A0A2G5K8Y9</accession>
<dbReference type="InterPro" id="IPR021848">
    <property type="entry name" value="HODM_asu-like"/>
</dbReference>
<organism evidence="1 2">
    <name type="scientific">Paramylibacter kogurei</name>
    <dbReference type="NCBI Taxonomy" id="1889778"/>
    <lineage>
        <taxon>Bacteria</taxon>
        <taxon>Pseudomonadati</taxon>
        <taxon>Pseudomonadota</taxon>
        <taxon>Alphaproteobacteria</taxon>
        <taxon>Rhodobacterales</taxon>
        <taxon>Paracoccaceae</taxon>
        <taxon>Paramylibacter</taxon>
    </lineage>
</organism>
<dbReference type="OrthoDB" id="5242510at2"/>
<dbReference type="Pfam" id="PF11927">
    <property type="entry name" value="HODM_asu-like"/>
    <property type="match status" value="1"/>
</dbReference>
<dbReference type="EMBL" id="MDGM01000012">
    <property type="protein sequence ID" value="PIB25144.1"/>
    <property type="molecule type" value="Genomic_DNA"/>
</dbReference>
<dbReference type="Proteomes" id="UP000231516">
    <property type="component" value="Unassembled WGS sequence"/>
</dbReference>
<reference evidence="1 2" key="1">
    <citation type="submission" date="2016-08" db="EMBL/GenBank/DDBJ databases">
        <title>Draft genome of Amylibacter sp. strain 4G11.</title>
        <authorList>
            <person name="Wong S.-K."/>
            <person name="Hamasaki K."/>
            <person name="Yoshizawa S."/>
        </authorList>
    </citation>
    <scope>NUCLEOTIDE SEQUENCE [LARGE SCALE GENOMIC DNA]</scope>
    <source>
        <strain evidence="1 2">4G11</strain>
    </source>
</reference>
<evidence type="ECO:0008006" key="3">
    <source>
        <dbReference type="Google" id="ProtNLM"/>
    </source>
</evidence>
<gene>
    <name evidence="1" type="ORF">BFP76_06465</name>
</gene>
<comment type="caution">
    <text evidence="1">The sequence shown here is derived from an EMBL/GenBank/DDBJ whole genome shotgun (WGS) entry which is preliminary data.</text>
</comment>
<dbReference type="RefSeq" id="WP_099594085.1">
    <property type="nucleotide sequence ID" value="NZ_MDGM01000012.1"/>
</dbReference>
<protein>
    <recommendedName>
        <fullName evidence="3">DUF3445 domain-containing protein</fullName>
    </recommendedName>
</protein>
<evidence type="ECO:0000313" key="1">
    <source>
        <dbReference type="EMBL" id="PIB25144.1"/>
    </source>
</evidence>
<name>A0A2G5K8Y9_9RHOB</name>
<proteinExistence type="predicted"/>